<organism evidence="3">
    <name type="scientific">Camponotus floridanus</name>
    <name type="common">Florida carpenter ant</name>
    <dbReference type="NCBI Taxonomy" id="104421"/>
    <lineage>
        <taxon>Eukaryota</taxon>
        <taxon>Metazoa</taxon>
        <taxon>Ecdysozoa</taxon>
        <taxon>Arthropoda</taxon>
        <taxon>Hexapoda</taxon>
        <taxon>Insecta</taxon>
        <taxon>Pterygota</taxon>
        <taxon>Neoptera</taxon>
        <taxon>Endopterygota</taxon>
        <taxon>Hymenoptera</taxon>
        <taxon>Apocrita</taxon>
        <taxon>Aculeata</taxon>
        <taxon>Formicoidea</taxon>
        <taxon>Formicidae</taxon>
        <taxon>Formicinae</taxon>
        <taxon>Camponotus</taxon>
    </lineage>
</organism>
<accession>E2AU12</accession>
<dbReference type="AlphaFoldDB" id="E2AU12"/>
<keyword evidence="3" id="KW-1185">Reference proteome</keyword>
<sequence length="89" mass="10410">MGKIPIQFPGLNTPVFRGKELIQQQKLLVNLERKQKLMELPQSQTRPMQIKLSPLEYGWRSFTVAEALNQILLEKIHLKVLKPGFWKTK</sequence>
<reference evidence="2 3" key="1">
    <citation type="journal article" date="2010" name="Science">
        <title>Genomic comparison of the ants Camponotus floridanus and Harpegnathos saltator.</title>
        <authorList>
            <person name="Bonasio R."/>
            <person name="Zhang G."/>
            <person name="Ye C."/>
            <person name="Mutti N.S."/>
            <person name="Fang X."/>
            <person name="Qin N."/>
            <person name="Donahue G."/>
            <person name="Yang P."/>
            <person name="Li Q."/>
            <person name="Li C."/>
            <person name="Zhang P."/>
            <person name="Huang Z."/>
            <person name="Berger S.L."/>
            <person name="Reinberg D."/>
            <person name="Wang J."/>
            <person name="Liebig J."/>
        </authorList>
    </citation>
    <scope>NUCLEOTIDE SEQUENCE [LARGE SCALE GENOMIC DNA]</scope>
    <source>
        <strain evidence="3">C129</strain>
    </source>
</reference>
<dbReference type="OrthoDB" id="309483at2759"/>
<name>E2AU12_CAMFO</name>
<evidence type="ECO:0000259" key="1">
    <source>
        <dbReference type="Pfam" id="PF21251"/>
    </source>
</evidence>
<dbReference type="EMBL" id="GL442767">
    <property type="protein sequence ID" value="EFN63055.1"/>
    <property type="molecule type" value="Genomic_DNA"/>
</dbReference>
<dbReference type="InterPro" id="IPR048584">
    <property type="entry name" value="Ribosomal_uS5m_N"/>
</dbReference>
<evidence type="ECO:0000313" key="2">
    <source>
        <dbReference type="EMBL" id="EFN63055.1"/>
    </source>
</evidence>
<gene>
    <name evidence="2" type="ORF">EAG_15902</name>
</gene>
<evidence type="ECO:0000313" key="3">
    <source>
        <dbReference type="Proteomes" id="UP000000311"/>
    </source>
</evidence>
<dbReference type="InParanoid" id="E2AU12"/>
<feature type="domain" description="Small ribosomal subunit protein uS5m N-terminal" evidence="1">
    <location>
        <begin position="1"/>
        <end position="60"/>
    </location>
</feature>
<dbReference type="Pfam" id="PF21251">
    <property type="entry name" value="Ribosomal_uS5m_N"/>
    <property type="match status" value="1"/>
</dbReference>
<dbReference type="Proteomes" id="UP000000311">
    <property type="component" value="Unassembled WGS sequence"/>
</dbReference>
<proteinExistence type="predicted"/>
<protein>
    <recommendedName>
        <fullName evidence="1">Small ribosomal subunit protein uS5m N-terminal domain-containing protein</fullName>
    </recommendedName>
</protein>